<dbReference type="Proteomes" id="UP001190700">
    <property type="component" value="Unassembled WGS sequence"/>
</dbReference>
<dbReference type="AlphaFoldDB" id="A0AAE0LKZ3"/>
<comment type="caution">
    <text evidence="1">The sequence shown here is derived from an EMBL/GenBank/DDBJ whole genome shotgun (WGS) entry which is preliminary data.</text>
</comment>
<reference evidence="1 2" key="1">
    <citation type="journal article" date="2015" name="Genome Biol. Evol.">
        <title>Comparative Genomics of a Bacterivorous Green Alga Reveals Evolutionary Causalities and Consequences of Phago-Mixotrophic Mode of Nutrition.</title>
        <authorList>
            <person name="Burns J.A."/>
            <person name="Paasch A."/>
            <person name="Narechania A."/>
            <person name="Kim E."/>
        </authorList>
    </citation>
    <scope>NUCLEOTIDE SEQUENCE [LARGE SCALE GENOMIC DNA]</scope>
    <source>
        <strain evidence="1 2">PLY_AMNH</strain>
    </source>
</reference>
<proteinExistence type="predicted"/>
<gene>
    <name evidence="1" type="ORF">CYMTET_3322</name>
</gene>
<name>A0AAE0LKZ3_9CHLO</name>
<keyword evidence="2" id="KW-1185">Reference proteome</keyword>
<evidence type="ECO:0000313" key="1">
    <source>
        <dbReference type="EMBL" id="KAK3289231.1"/>
    </source>
</evidence>
<dbReference type="EMBL" id="LGRX02000194">
    <property type="protein sequence ID" value="KAK3289231.1"/>
    <property type="molecule type" value="Genomic_DNA"/>
</dbReference>
<organism evidence="1 2">
    <name type="scientific">Cymbomonas tetramitiformis</name>
    <dbReference type="NCBI Taxonomy" id="36881"/>
    <lineage>
        <taxon>Eukaryota</taxon>
        <taxon>Viridiplantae</taxon>
        <taxon>Chlorophyta</taxon>
        <taxon>Pyramimonadophyceae</taxon>
        <taxon>Pyramimonadales</taxon>
        <taxon>Pyramimonadaceae</taxon>
        <taxon>Cymbomonas</taxon>
    </lineage>
</organism>
<protein>
    <submittedName>
        <fullName evidence="1">Uncharacterized protein</fullName>
    </submittedName>
</protein>
<evidence type="ECO:0000313" key="2">
    <source>
        <dbReference type="Proteomes" id="UP001190700"/>
    </source>
</evidence>
<accession>A0AAE0LKZ3</accession>
<sequence length="73" mass="8749">MPQMYDLYNDKTYHTLSKGTNFSRCKQLVLVPTLSYMHDVIVYTEETMDWMQDEENLPNFEEQGEHVYTAQHL</sequence>